<dbReference type="AlphaFoldDB" id="A0A1G6GCW2"/>
<name>A0A1G6GCW2_9ACTN</name>
<keyword evidence="4" id="KW-0597">Phosphoprotein</keyword>
<feature type="domain" description="Histidine kinase" evidence="12">
    <location>
        <begin position="259"/>
        <end position="466"/>
    </location>
</feature>
<dbReference type="PRINTS" id="PR00344">
    <property type="entry name" value="BCTRLSENSOR"/>
</dbReference>
<dbReference type="InterPro" id="IPR005467">
    <property type="entry name" value="His_kinase_dom"/>
</dbReference>
<dbReference type="Pfam" id="PF00512">
    <property type="entry name" value="HisKA"/>
    <property type="match status" value="1"/>
</dbReference>
<gene>
    <name evidence="14" type="ORF">GA0111570_10197</name>
</gene>
<evidence type="ECO:0000256" key="10">
    <source>
        <dbReference type="ARBA" id="ARBA00023136"/>
    </source>
</evidence>
<sequence>MPAHRHLPPAPRATEGILGIRSQAALVAMLVIAFTLFTGGVVMILVLGSALRGGVEESLRSRAAEASAIVAAEGPGALGAVEARHLIASGPLQLVEHGPADAGKVVYTSSVIWDTPVTALNPEPGQVLVDPHATSPHTGDPIMVVTHGVQVGNHDYDVVVAGSLVSVERALRQDAISLLVGVPLLSLLGGLAVWLVVGRTLRPVEQIRTAVEEISVADLHRRVPVPPGRDEVGRLATTMNAMLDRIQHAQDSQRRFVADASHELRSPVAALGAGLEILAERPEESGAVVPLLKTETRHLASLTEGLLLLARADAGTLRGRRIDVDMDDIVGAEVVRLRTAGRLKVEAHLEAARLVGDPDELHRVVRNLVDNASRFARSRLGLTVVHEDGQVVVRIDDDGPGIPADERARVFERFVRLDPARGRSHGGAGLGLSIVSSIVAAHGGTVEAGESPWGGTRISIRLPGTDAVTPDPEDS</sequence>
<dbReference type="PROSITE" id="PS50109">
    <property type="entry name" value="HIS_KIN"/>
    <property type="match status" value="1"/>
</dbReference>
<proteinExistence type="predicted"/>
<organism evidence="14 15">
    <name type="scientific">Raineyella antarctica</name>
    <dbReference type="NCBI Taxonomy" id="1577474"/>
    <lineage>
        <taxon>Bacteria</taxon>
        <taxon>Bacillati</taxon>
        <taxon>Actinomycetota</taxon>
        <taxon>Actinomycetes</taxon>
        <taxon>Propionibacteriales</taxon>
        <taxon>Propionibacteriaceae</taxon>
        <taxon>Raineyella</taxon>
    </lineage>
</organism>
<dbReference type="PANTHER" id="PTHR45436">
    <property type="entry name" value="SENSOR HISTIDINE KINASE YKOH"/>
    <property type="match status" value="1"/>
</dbReference>
<dbReference type="InterPro" id="IPR050428">
    <property type="entry name" value="TCS_sensor_his_kinase"/>
</dbReference>
<dbReference type="RefSeq" id="WP_092605286.1">
    <property type="nucleotide sequence ID" value="NZ_FMYF01000001.1"/>
</dbReference>
<dbReference type="SUPFAM" id="SSF158472">
    <property type="entry name" value="HAMP domain-like"/>
    <property type="match status" value="1"/>
</dbReference>
<dbReference type="PROSITE" id="PS50885">
    <property type="entry name" value="HAMP"/>
    <property type="match status" value="1"/>
</dbReference>
<keyword evidence="7 14" id="KW-0418">Kinase</keyword>
<dbReference type="STRING" id="1577474.GA0111570_10197"/>
<keyword evidence="9" id="KW-0902">Two-component regulatory system</keyword>
<dbReference type="SMART" id="SM00387">
    <property type="entry name" value="HATPase_c"/>
    <property type="match status" value="1"/>
</dbReference>
<dbReference type="SUPFAM" id="SSF47384">
    <property type="entry name" value="Homodimeric domain of signal transducing histidine kinase"/>
    <property type="match status" value="1"/>
</dbReference>
<evidence type="ECO:0000256" key="11">
    <source>
        <dbReference type="SAM" id="Phobius"/>
    </source>
</evidence>
<evidence type="ECO:0000256" key="8">
    <source>
        <dbReference type="ARBA" id="ARBA00022989"/>
    </source>
</evidence>
<feature type="transmembrane region" description="Helical" evidence="11">
    <location>
        <begin position="24"/>
        <end position="51"/>
    </location>
</feature>
<dbReference type="GO" id="GO:0005886">
    <property type="term" value="C:plasma membrane"/>
    <property type="evidence" value="ECO:0007669"/>
    <property type="project" value="UniProtKB-SubCell"/>
</dbReference>
<evidence type="ECO:0000256" key="4">
    <source>
        <dbReference type="ARBA" id="ARBA00022553"/>
    </source>
</evidence>
<dbReference type="InterPro" id="IPR036097">
    <property type="entry name" value="HisK_dim/P_sf"/>
</dbReference>
<dbReference type="Gene3D" id="6.10.340.10">
    <property type="match status" value="1"/>
</dbReference>
<evidence type="ECO:0000256" key="7">
    <source>
        <dbReference type="ARBA" id="ARBA00022777"/>
    </source>
</evidence>
<dbReference type="OrthoDB" id="9786919at2"/>
<dbReference type="SMART" id="SM00388">
    <property type="entry name" value="HisKA"/>
    <property type="match status" value="1"/>
</dbReference>
<keyword evidence="15" id="KW-1185">Reference proteome</keyword>
<keyword evidence="6 11" id="KW-0812">Transmembrane</keyword>
<dbReference type="Gene3D" id="1.10.287.130">
    <property type="match status" value="1"/>
</dbReference>
<evidence type="ECO:0000256" key="5">
    <source>
        <dbReference type="ARBA" id="ARBA00022679"/>
    </source>
</evidence>
<evidence type="ECO:0000256" key="2">
    <source>
        <dbReference type="ARBA" id="ARBA00004236"/>
    </source>
</evidence>
<comment type="subcellular location">
    <subcellularLocation>
        <location evidence="2">Cell membrane</location>
    </subcellularLocation>
</comment>
<dbReference type="InterPro" id="IPR036890">
    <property type="entry name" value="HATPase_C_sf"/>
</dbReference>
<dbReference type="Proteomes" id="UP000199086">
    <property type="component" value="Unassembled WGS sequence"/>
</dbReference>
<dbReference type="InterPro" id="IPR004358">
    <property type="entry name" value="Sig_transdc_His_kin-like_C"/>
</dbReference>
<comment type="catalytic activity">
    <reaction evidence="1">
        <text>ATP + protein L-histidine = ADP + protein N-phospho-L-histidine.</text>
        <dbReference type="EC" id="2.7.13.3"/>
    </reaction>
</comment>
<dbReference type="Gene3D" id="3.30.565.10">
    <property type="entry name" value="Histidine kinase-like ATPase, C-terminal domain"/>
    <property type="match status" value="1"/>
</dbReference>
<feature type="domain" description="HAMP" evidence="13">
    <location>
        <begin position="198"/>
        <end position="251"/>
    </location>
</feature>
<accession>A0A1G6GCW2</accession>
<dbReference type="SUPFAM" id="SSF55874">
    <property type="entry name" value="ATPase domain of HSP90 chaperone/DNA topoisomerase II/histidine kinase"/>
    <property type="match status" value="1"/>
</dbReference>
<evidence type="ECO:0000256" key="1">
    <source>
        <dbReference type="ARBA" id="ARBA00000085"/>
    </source>
</evidence>
<dbReference type="Pfam" id="PF00672">
    <property type="entry name" value="HAMP"/>
    <property type="match status" value="1"/>
</dbReference>
<evidence type="ECO:0000256" key="9">
    <source>
        <dbReference type="ARBA" id="ARBA00023012"/>
    </source>
</evidence>
<reference evidence="14 15" key="1">
    <citation type="submission" date="2016-06" db="EMBL/GenBank/DDBJ databases">
        <authorList>
            <person name="Olsen C.W."/>
            <person name="Carey S."/>
            <person name="Hinshaw L."/>
            <person name="Karasin A.I."/>
        </authorList>
    </citation>
    <scope>NUCLEOTIDE SEQUENCE [LARGE SCALE GENOMIC DNA]</scope>
    <source>
        <strain evidence="14 15">LZ-22</strain>
    </source>
</reference>
<feature type="transmembrane region" description="Helical" evidence="11">
    <location>
        <begin position="176"/>
        <end position="197"/>
    </location>
</feature>
<evidence type="ECO:0000259" key="13">
    <source>
        <dbReference type="PROSITE" id="PS50885"/>
    </source>
</evidence>
<evidence type="ECO:0000259" key="12">
    <source>
        <dbReference type="PROSITE" id="PS50109"/>
    </source>
</evidence>
<dbReference type="EMBL" id="FMYF01000001">
    <property type="protein sequence ID" value="SDB79828.1"/>
    <property type="molecule type" value="Genomic_DNA"/>
</dbReference>
<evidence type="ECO:0000256" key="3">
    <source>
        <dbReference type="ARBA" id="ARBA00012438"/>
    </source>
</evidence>
<keyword evidence="5" id="KW-0808">Transferase</keyword>
<dbReference type="GO" id="GO:0000155">
    <property type="term" value="F:phosphorelay sensor kinase activity"/>
    <property type="evidence" value="ECO:0007669"/>
    <property type="project" value="InterPro"/>
</dbReference>
<keyword evidence="8 11" id="KW-1133">Transmembrane helix</keyword>
<evidence type="ECO:0000256" key="6">
    <source>
        <dbReference type="ARBA" id="ARBA00022692"/>
    </source>
</evidence>
<dbReference type="InterPro" id="IPR003661">
    <property type="entry name" value="HisK_dim/P_dom"/>
</dbReference>
<dbReference type="SMART" id="SM00304">
    <property type="entry name" value="HAMP"/>
    <property type="match status" value="1"/>
</dbReference>
<protein>
    <recommendedName>
        <fullName evidence="3">histidine kinase</fullName>
        <ecNumber evidence="3">2.7.13.3</ecNumber>
    </recommendedName>
</protein>
<dbReference type="EC" id="2.7.13.3" evidence="3"/>
<keyword evidence="10 11" id="KW-0472">Membrane</keyword>
<dbReference type="InterPro" id="IPR003594">
    <property type="entry name" value="HATPase_dom"/>
</dbReference>
<dbReference type="CDD" id="cd06225">
    <property type="entry name" value="HAMP"/>
    <property type="match status" value="1"/>
</dbReference>
<dbReference type="Pfam" id="PF02518">
    <property type="entry name" value="HATPase_c"/>
    <property type="match status" value="1"/>
</dbReference>
<dbReference type="PANTHER" id="PTHR45436:SF5">
    <property type="entry name" value="SENSOR HISTIDINE KINASE TRCS"/>
    <property type="match status" value="1"/>
</dbReference>
<dbReference type="CDD" id="cd00082">
    <property type="entry name" value="HisKA"/>
    <property type="match status" value="1"/>
</dbReference>
<evidence type="ECO:0000313" key="14">
    <source>
        <dbReference type="EMBL" id="SDB79828.1"/>
    </source>
</evidence>
<evidence type="ECO:0000313" key="15">
    <source>
        <dbReference type="Proteomes" id="UP000199086"/>
    </source>
</evidence>
<dbReference type="InterPro" id="IPR003660">
    <property type="entry name" value="HAMP_dom"/>
</dbReference>